<dbReference type="InterPro" id="IPR056884">
    <property type="entry name" value="NPHP3-like_N"/>
</dbReference>
<gene>
    <name evidence="3" type="ORF">L207DRAFT_376225</name>
</gene>
<feature type="domain" description="Nephrocystin 3-like N-terminal" evidence="2">
    <location>
        <begin position="185"/>
        <end position="350"/>
    </location>
</feature>
<reference evidence="3 4" key="1">
    <citation type="submission" date="2016-04" db="EMBL/GenBank/DDBJ databases">
        <title>A degradative enzymes factory behind the ericoid mycorrhizal symbiosis.</title>
        <authorList>
            <consortium name="DOE Joint Genome Institute"/>
            <person name="Martino E."/>
            <person name="Morin E."/>
            <person name="Grelet G."/>
            <person name="Kuo A."/>
            <person name="Kohler A."/>
            <person name="Daghino S."/>
            <person name="Barry K."/>
            <person name="Choi C."/>
            <person name="Cichocki N."/>
            <person name="Clum A."/>
            <person name="Copeland A."/>
            <person name="Hainaut M."/>
            <person name="Haridas S."/>
            <person name="Labutti K."/>
            <person name="Lindquist E."/>
            <person name="Lipzen A."/>
            <person name="Khouja H.-R."/>
            <person name="Murat C."/>
            <person name="Ohm R."/>
            <person name="Olson A."/>
            <person name="Spatafora J."/>
            <person name="Veneault-Fourrey C."/>
            <person name="Henrissat B."/>
            <person name="Grigoriev I."/>
            <person name="Martin F."/>
            <person name="Perotto S."/>
        </authorList>
    </citation>
    <scope>NUCLEOTIDE SEQUENCE [LARGE SCALE GENOMIC DNA]</scope>
    <source>
        <strain evidence="3 4">F</strain>
    </source>
</reference>
<proteinExistence type="predicted"/>
<protein>
    <recommendedName>
        <fullName evidence="2">Nephrocystin 3-like N-terminal domain-containing protein</fullName>
    </recommendedName>
</protein>
<dbReference type="AlphaFoldDB" id="A0A2J6QS80"/>
<evidence type="ECO:0000256" key="1">
    <source>
        <dbReference type="ARBA" id="ARBA00022737"/>
    </source>
</evidence>
<feature type="non-terminal residue" evidence="3">
    <location>
        <position position="452"/>
    </location>
</feature>
<dbReference type="Gene3D" id="3.40.50.300">
    <property type="entry name" value="P-loop containing nucleotide triphosphate hydrolases"/>
    <property type="match status" value="1"/>
</dbReference>
<dbReference type="EMBL" id="KZ613977">
    <property type="protein sequence ID" value="PMD29113.1"/>
    <property type="molecule type" value="Genomic_DNA"/>
</dbReference>
<name>A0A2J6QS80_HYAVF</name>
<accession>A0A2J6QS80</accession>
<dbReference type="OrthoDB" id="195446at2759"/>
<sequence>MSFGFSVGDFLTVIELTNKIRKEFIGAPSQFKNISDEVRSLSIVIQDANVVLSECEPDAKQKTDLQEIASSCHRILSDLEKTLDKYDELQTHGGNLGKRVKRVWKKLKWEPEDIRELRDRITSNVTLLNTYIARISGQAAFAVKKGVDRLNEWQDDHERLGILDWLTPIDYAPQQSDFINRRQAGTGQWLLDSPKFHAWLQADKQTLFCPGIPGAGKTILTSIVVNELTTRFRNDKSIGVAYIYCNFQRQDEQKASDLLANLLRQLVQGQPSLPEDVKSLYDKHKDKHTRLSFDESLKALRSVIAMYSRAFIVIDALDECQASDGCRSRFVSEIFNLQAKSRANIFATSRLIPEITEGFKGSMSLEIRASEHDVRRYVDGHMSHLPSFVGRNPDLQEEIKAKIVKAVDGMFLLARLHLDSLIGKRAPKAIRTTLQKLPTGSNAYDHAYNDAM</sequence>
<dbReference type="Pfam" id="PF24883">
    <property type="entry name" value="NPHP3_N"/>
    <property type="match status" value="1"/>
</dbReference>
<dbReference type="PANTHER" id="PTHR10039:SF15">
    <property type="entry name" value="NACHT DOMAIN-CONTAINING PROTEIN"/>
    <property type="match status" value="1"/>
</dbReference>
<dbReference type="Proteomes" id="UP000235786">
    <property type="component" value="Unassembled WGS sequence"/>
</dbReference>
<evidence type="ECO:0000313" key="4">
    <source>
        <dbReference type="Proteomes" id="UP000235786"/>
    </source>
</evidence>
<keyword evidence="4" id="KW-1185">Reference proteome</keyword>
<dbReference type="InterPro" id="IPR027417">
    <property type="entry name" value="P-loop_NTPase"/>
</dbReference>
<evidence type="ECO:0000313" key="3">
    <source>
        <dbReference type="EMBL" id="PMD29113.1"/>
    </source>
</evidence>
<organism evidence="3 4">
    <name type="scientific">Hyaloscypha variabilis (strain UAMH 11265 / GT02V1 / F)</name>
    <name type="common">Meliniomyces variabilis</name>
    <dbReference type="NCBI Taxonomy" id="1149755"/>
    <lineage>
        <taxon>Eukaryota</taxon>
        <taxon>Fungi</taxon>
        <taxon>Dikarya</taxon>
        <taxon>Ascomycota</taxon>
        <taxon>Pezizomycotina</taxon>
        <taxon>Leotiomycetes</taxon>
        <taxon>Helotiales</taxon>
        <taxon>Hyaloscyphaceae</taxon>
        <taxon>Hyaloscypha</taxon>
        <taxon>Hyaloscypha variabilis</taxon>
    </lineage>
</organism>
<keyword evidence="1" id="KW-0677">Repeat</keyword>
<dbReference type="SUPFAM" id="SSF52540">
    <property type="entry name" value="P-loop containing nucleoside triphosphate hydrolases"/>
    <property type="match status" value="1"/>
</dbReference>
<dbReference type="STRING" id="1149755.A0A2J6QS80"/>
<dbReference type="PANTHER" id="PTHR10039">
    <property type="entry name" value="AMELOGENIN"/>
    <property type="match status" value="1"/>
</dbReference>
<evidence type="ECO:0000259" key="2">
    <source>
        <dbReference type="Pfam" id="PF24883"/>
    </source>
</evidence>